<organism evidence="2 3">
    <name type="scientific">Streptomyces dangxiongensis</name>
    <dbReference type="NCBI Taxonomy" id="1442032"/>
    <lineage>
        <taxon>Bacteria</taxon>
        <taxon>Bacillati</taxon>
        <taxon>Actinomycetota</taxon>
        <taxon>Actinomycetes</taxon>
        <taxon>Kitasatosporales</taxon>
        <taxon>Streptomycetaceae</taxon>
        <taxon>Streptomyces</taxon>
    </lineage>
</organism>
<name>A0A3G2JEB8_9ACTN</name>
<evidence type="ECO:0000313" key="3">
    <source>
        <dbReference type="Proteomes" id="UP000268329"/>
    </source>
</evidence>
<protein>
    <submittedName>
        <fullName evidence="2">Uncharacterized protein</fullName>
    </submittedName>
</protein>
<keyword evidence="3" id="KW-1185">Reference proteome</keyword>
<dbReference type="EMBL" id="CP033073">
    <property type="protein sequence ID" value="AYN39715.1"/>
    <property type="molecule type" value="Genomic_DNA"/>
</dbReference>
<gene>
    <name evidence="2" type="ORF">D9753_13160</name>
</gene>
<evidence type="ECO:0000313" key="2">
    <source>
        <dbReference type="EMBL" id="AYN39715.1"/>
    </source>
</evidence>
<dbReference type="Proteomes" id="UP000268329">
    <property type="component" value="Chromosome"/>
</dbReference>
<dbReference type="AlphaFoldDB" id="A0A3G2JEB8"/>
<evidence type="ECO:0000256" key="1">
    <source>
        <dbReference type="SAM" id="MobiDB-lite"/>
    </source>
</evidence>
<accession>A0A3G2JEB8</accession>
<dbReference type="KEGG" id="sdd:D9753_13160"/>
<feature type="compositionally biased region" description="Polar residues" evidence="1">
    <location>
        <begin position="10"/>
        <end position="22"/>
    </location>
</feature>
<feature type="region of interest" description="Disordered" evidence="1">
    <location>
        <begin position="1"/>
        <end position="24"/>
    </location>
</feature>
<proteinExistence type="predicted"/>
<feature type="region of interest" description="Disordered" evidence="1">
    <location>
        <begin position="41"/>
        <end position="62"/>
    </location>
</feature>
<reference evidence="2 3" key="1">
    <citation type="submission" date="2018-10" db="EMBL/GenBank/DDBJ databases">
        <title>The genome of Streptomyces dangxiongensis Z022.</title>
        <authorList>
            <person name="Zhang B."/>
        </authorList>
    </citation>
    <scope>NUCLEOTIDE SEQUENCE [LARGE SCALE GENOMIC DNA]</scope>
    <source>
        <strain evidence="2 3">Z022</strain>
    </source>
</reference>
<sequence length="62" mass="6557">MSSLPRERQVTQATPLRTTAVPTTGGVRLLCVRPGILDAWTAGTSSRPQQPAPAGRWTGGRS</sequence>
<dbReference type="OrthoDB" id="4329412at2"/>